<dbReference type="InterPro" id="IPR044862">
    <property type="entry name" value="Pro_4_hyd_alph_FE2OG_OXY"/>
</dbReference>
<comment type="caution">
    <text evidence="6">The sequence shown here is derived from an EMBL/GenBank/DDBJ whole genome shotgun (WGS) entry which is preliminary data.</text>
</comment>
<name>A0A069P059_9BURK</name>
<comment type="cofactor">
    <cofactor evidence="1">
        <name>L-ascorbate</name>
        <dbReference type="ChEBI" id="CHEBI:38290"/>
    </cofactor>
</comment>
<dbReference type="eggNOG" id="COG3751">
    <property type="taxonomic scope" value="Bacteria"/>
</dbReference>
<dbReference type="GO" id="GO:0005506">
    <property type="term" value="F:iron ion binding"/>
    <property type="evidence" value="ECO:0007669"/>
    <property type="project" value="InterPro"/>
</dbReference>
<evidence type="ECO:0000256" key="1">
    <source>
        <dbReference type="ARBA" id="ARBA00001961"/>
    </source>
</evidence>
<accession>A0A069P059</accession>
<organism evidence="6 7">
    <name type="scientific">Caballeronia grimmiae</name>
    <dbReference type="NCBI Taxonomy" id="1071679"/>
    <lineage>
        <taxon>Bacteria</taxon>
        <taxon>Pseudomonadati</taxon>
        <taxon>Pseudomonadota</taxon>
        <taxon>Betaproteobacteria</taxon>
        <taxon>Burkholderiales</taxon>
        <taxon>Burkholderiaceae</taxon>
        <taxon>Caballeronia</taxon>
    </lineage>
</organism>
<reference evidence="6 7" key="2">
    <citation type="submission" date="2014-03" db="EMBL/GenBank/DDBJ databases">
        <title>Draft Genome Sequences of Four Burkholderia Strains.</title>
        <authorList>
            <person name="Liu X.Y."/>
            <person name="Li C.X."/>
            <person name="Xu J.H."/>
        </authorList>
    </citation>
    <scope>NUCLEOTIDE SEQUENCE [LARGE SCALE GENOMIC DNA]</scope>
    <source>
        <strain evidence="6 7">R27</strain>
    </source>
</reference>
<dbReference type="EMBL" id="BMEG01000011">
    <property type="protein sequence ID" value="GGD90338.1"/>
    <property type="molecule type" value="Genomic_DNA"/>
</dbReference>
<dbReference type="InterPro" id="IPR006620">
    <property type="entry name" value="Pro_4_hyd_alph"/>
</dbReference>
<dbReference type="Proteomes" id="UP000027439">
    <property type="component" value="Unassembled WGS sequence"/>
</dbReference>
<dbReference type="SMART" id="SM00702">
    <property type="entry name" value="P4Hc"/>
    <property type="match status" value="1"/>
</dbReference>
<reference evidence="5" key="4">
    <citation type="submission" date="2024-05" db="EMBL/GenBank/DDBJ databases">
        <authorList>
            <person name="Sun Q."/>
            <person name="Zhou Y."/>
        </authorList>
    </citation>
    <scope>NUCLEOTIDE SEQUENCE</scope>
    <source>
        <strain evidence="5">CGMCC 1.11013</strain>
    </source>
</reference>
<dbReference type="RefSeq" id="WP_035966768.1">
    <property type="nucleotide sequence ID" value="NZ_BMEG01000011.1"/>
</dbReference>
<dbReference type="GO" id="GO:0016705">
    <property type="term" value="F:oxidoreductase activity, acting on paired donors, with incorporation or reduction of molecular oxygen"/>
    <property type="evidence" value="ECO:0007669"/>
    <property type="project" value="InterPro"/>
</dbReference>
<dbReference type="STRING" id="1071679.BG57_08280"/>
<dbReference type="Proteomes" id="UP000597138">
    <property type="component" value="Unassembled WGS sequence"/>
</dbReference>
<evidence type="ECO:0000313" key="8">
    <source>
        <dbReference type="Proteomes" id="UP000597138"/>
    </source>
</evidence>
<dbReference type="AlphaFoldDB" id="A0A069P059"/>
<reference evidence="8" key="3">
    <citation type="journal article" date="2019" name="Int. J. Syst. Evol. Microbiol.">
        <title>The Global Catalogue of Microorganisms (GCM) 10K type strain sequencing project: providing services to taxonomists for standard genome sequencing and annotation.</title>
        <authorList>
            <consortium name="The Broad Institute Genomics Platform"/>
            <consortium name="The Broad Institute Genome Sequencing Center for Infectious Disease"/>
            <person name="Wu L."/>
            <person name="Ma J."/>
        </authorList>
    </citation>
    <scope>NUCLEOTIDE SEQUENCE [LARGE SCALE GENOMIC DNA]</scope>
    <source>
        <strain evidence="8">CGMCC 1.11013</strain>
    </source>
</reference>
<proteinExistence type="predicted"/>
<dbReference type="Gene3D" id="2.60.120.620">
    <property type="entry name" value="q2cbj1_9rhob like domain"/>
    <property type="match status" value="1"/>
</dbReference>
<evidence type="ECO:0000313" key="5">
    <source>
        <dbReference type="EMBL" id="GGD90338.1"/>
    </source>
</evidence>
<dbReference type="Pfam" id="PF13640">
    <property type="entry name" value="2OG-FeII_Oxy_3"/>
    <property type="match status" value="1"/>
</dbReference>
<gene>
    <name evidence="6" type="ORF">BG57_08280</name>
    <name evidence="5" type="ORF">GCM10010985_51190</name>
</gene>
<keyword evidence="8" id="KW-1185">Reference proteome</keyword>
<evidence type="ECO:0000313" key="6">
    <source>
        <dbReference type="EMBL" id="KDR33314.1"/>
    </source>
</evidence>
<evidence type="ECO:0000259" key="4">
    <source>
        <dbReference type="SMART" id="SM00702"/>
    </source>
</evidence>
<evidence type="ECO:0000256" key="3">
    <source>
        <dbReference type="ARBA" id="ARBA00023002"/>
    </source>
</evidence>
<sequence>MTVTSETSPDFTQFHEHAFSPSECAVLIERFNQSEYKITGSAGGQIQQSVKRSTDLIISLHREWDDVNAFLNQRILQYLIQYIRSYPFVLNSNIRQAPTPGSGRTVLRDVAPLEFPSLTDQELIEAIDLFFMPGSINLQHYAANVGGYPAWHSEYHAQNLDGLHRALFWVVYLNEEFDEGETEFFFQRTKIKPRTGSLLIAPAGFTHTHRGNVPKNGDKYIATSWVMLKPAAALMNQAASAAQ</sequence>
<reference evidence="5" key="1">
    <citation type="journal article" date="2014" name="Int. J. Syst. Evol. Microbiol.">
        <title>Complete genome of a new Firmicutes species belonging to the dominant human colonic microbiota ('Ruminococcus bicirculans') reveals two chromosomes and a selective capacity to utilize plant glucans.</title>
        <authorList>
            <consortium name="NISC Comparative Sequencing Program"/>
            <person name="Wegmann U."/>
            <person name="Louis P."/>
            <person name="Goesmann A."/>
            <person name="Henrissat B."/>
            <person name="Duncan S.H."/>
            <person name="Flint H.J."/>
        </authorList>
    </citation>
    <scope>NUCLEOTIDE SEQUENCE</scope>
    <source>
        <strain evidence="5">CGMCC 1.11013</strain>
    </source>
</reference>
<evidence type="ECO:0000256" key="2">
    <source>
        <dbReference type="ARBA" id="ARBA00022964"/>
    </source>
</evidence>
<keyword evidence="3" id="KW-0560">Oxidoreductase</keyword>
<evidence type="ECO:0000313" key="7">
    <source>
        <dbReference type="Proteomes" id="UP000027439"/>
    </source>
</evidence>
<dbReference type="GO" id="GO:0031418">
    <property type="term" value="F:L-ascorbic acid binding"/>
    <property type="evidence" value="ECO:0007669"/>
    <property type="project" value="InterPro"/>
</dbReference>
<dbReference type="OrthoDB" id="269774at2"/>
<dbReference type="EMBL" id="JFHE01000017">
    <property type="protein sequence ID" value="KDR33314.1"/>
    <property type="molecule type" value="Genomic_DNA"/>
</dbReference>
<protein>
    <recommendedName>
        <fullName evidence="4">Prolyl 4-hydroxylase alpha subunit domain-containing protein</fullName>
    </recommendedName>
</protein>
<dbReference type="GO" id="GO:0051213">
    <property type="term" value="F:dioxygenase activity"/>
    <property type="evidence" value="ECO:0007669"/>
    <property type="project" value="UniProtKB-KW"/>
</dbReference>
<keyword evidence="2" id="KW-0223">Dioxygenase</keyword>
<feature type="domain" description="Prolyl 4-hydroxylase alpha subunit" evidence="4">
    <location>
        <begin position="9"/>
        <end position="227"/>
    </location>
</feature>